<dbReference type="PANTHER" id="PTHR10067:SF9">
    <property type="entry name" value="PHOSPHATIDYLSERINE DECARBOXYLASE FAMILY PROTEIN (AFU_ORTHOLOGUE AFUA_7G01730)"/>
    <property type="match status" value="1"/>
</dbReference>
<dbReference type="GO" id="GO:0006646">
    <property type="term" value="P:phosphatidylethanolamine biosynthetic process"/>
    <property type="evidence" value="ECO:0007669"/>
    <property type="project" value="TreeGrafter"/>
</dbReference>
<feature type="non-terminal residue" evidence="6">
    <location>
        <position position="1"/>
    </location>
</feature>
<dbReference type="EMBL" id="AZHX01002749">
    <property type="protein sequence ID" value="ETW92956.1"/>
    <property type="molecule type" value="Genomic_DNA"/>
</dbReference>
<evidence type="ECO:0000313" key="7">
    <source>
        <dbReference type="Proteomes" id="UP000019140"/>
    </source>
</evidence>
<organism evidence="6 7">
    <name type="scientific">Candidatus Entotheonella gemina</name>
    <dbReference type="NCBI Taxonomy" id="1429439"/>
    <lineage>
        <taxon>Bacteria</taxon>
        <taxon>Pseudomonadati</taxon>
        <taxon>Nitrospinota/Tectimicrobiota group</taxon>
        <taxon>Candidatus Tectimicrobiota</taxon>
        <taxon>Candidatus Entotheonellia</taxon>
        <taxon>Candidatus Entotheonellales</taxon>
        <taxon>Candidatus Entotheonellaceae</taxon>
        <taxon>Candidatus Entotheonella</taxon>
    </lineage>
</organism>
<dbReference type="InterPro" id="IPR003817">
    <property type="entry name" value="PS_Dcarbxylase"/>
</dbReference>
<evidence type="ECO:0000313" key="6">
    <source>
        <dbReference type="EMBL" id="ETW92956.1"/>
    </source>
</evidence>
<reference evidence="6 7" key="1">
    <citation type="journal article" date="2014" name="Nature">
        <title>An environmental bacterial taxon with a large and distinct metabolic repertoire.</title>
        <authorList>
            <person name="Wilson M.C."/>
            <person name="Mori T."/>
            <person name="Ruckert C."/>
            <person name="Uria A.R."/>
            <person name="Helf M.J."/>
            <person name="Takada K."/>
            <person name="Gernert C."/>
            <person name="Steffens U.A."/>
            <person name="Heycke N."/>
            <person name="Schmitt S."/>
            <person name="Rinke C."/>
            <person name="Helfrich E.J."/>
            <person name="Brachmann A.O."/>
            <person name="Gurgui C."/>
            <person name="Wakimoto T."/>
            <person name="Kracht M."/>
            <person name="Crusemann M."/>
            <person name="Hentschel U."/>
            <person name="Abe I."/>
            <person name="Matsunaga S."/>
            <person name="Kalinowski J."/>
            <person name="Takeyama H."/>
            <person name="Piel J."/>
        </authorList>
    </citation>
    <scope>NUCLEOTIDE SEQUENCE [LARGE SCALE GENOMIC DNA]</scope>
    <source>
        <strain evidence="7">TSY2</strain>
    </source>
</reference>
<accession>W4L6J0</accession>
<protein>
    <recommendedName>
        <fullName evidence="5">L-tryptophan decarboxylase PsiD-like domain-containing protein</fullName>
    </recommendedName>
</protein>
<evidence type="ECO:0000256" key="2">
    <source>
        <dbReference type="ARBA" id="ARBA00023145"/>
    </source>
</evidence>
<dbReference type="Pfam" id="PF02666">
    <property type="entry name" value="PS_Dcarbxylase"/>
    <property type="match status" value="1"/>
</dbReference>
<evidence type="ECO:0000256" key="1">
    <source>
        <dbReference type="ARBA" id="ARBA00022793"/>
    </source>
</evidence>
<evidence type="ECO:0000256" key="4">
    <source>
        <dbReference type="ARBA" id="ARBA00023317"/>
    </source>
</evidence>
<sequence length="343" mass="38839">FTEVTQSQTPTGKPQVKSYDHMFRCVNYIMTKWAPAYNEYGLVGFPINAILDWSMGTTNGYAAFLNEEANKHWKKVLDQWGEFLKSDKSCYVLVDDQPWGWFSKDAMAKMPNFDKEFVCDPKAKHYGFTSWDHFFVRQFRDGVRPIAEGDNVIANACESHPYDIQHHVKLMDEFWIKEQKYSLLHMLADDPLTPQFDGGTIYQAFLSALSYHRWHSPVDGTIVKAYKIPGTYYSATLSVGPDEASPDKSQGYICQVAARALIFIQARNPAIGLICFMAVGMAEVSTCEIRSDLIPIEGKPKPTVKKGEEIGKFHFGGSTHCLIFQPGVNIKFDKSVLEARKEG</sequence>
<dbReference type="Pfam" id="PF12588">
    <property type="entry name" value="PSDC"/>
    <property type="match status" value="1"/>
</dbReference>
<keyword evidence="2" id="KW-0865">Zymogen</keyword>
<keyword evidence="3" id="KW-0456">Lyase</keyword>
<name>W4L6J0_9BACT</name>
<feature type="non-terminal residue" evidence="6">
    <location>
        <position position="343"/>
    </location>
</feature>
<evidence type="ECO:0000256" key="3">
    <source>
        <dbReference type="ARBA" id="ARBA00023239"/>
    </source>
</evidence>
<dbReference type="PANTHER" id="PTHR10067">
    <property type="entry name" value="PHOSPHATIDYLSERINE DECARBOXYLASE"/>
    <property type="match status" value="1"/>
</dbReference>
<dbReference type="GO" id="GO:0004609">
    <property type="term" value="F:phosphatidylserine decarboxylase activity"/>
    <property type="evidence" value="ECO:0007669"/>
    <property type="project" value="InterPro"/>
</dbReference>
<dbReference type="InterPro" id="IPR022237">
    <property type="entry name" value="PsiD-like"/>
</dbReference>
<feature type="domain" description="L-tryptophan decarboxylase PsiD-like" evidence="5">
    <location>
        <begin position="2"/>
        <end position="110"/>
    </location>
</feature>
<keyword evidence="7" id="KW-1185">Reference proteome</keyword>
<proteinExistence type="predicted"/>
<comment type="caution">
    <text evidence="6">The sequence shown here is derived from an EMBL/GenBank/DDBJ whole genome shotgun (WGS) entry which is preliminary data.</text>
</comment>
<keyword evidence="1" id="KW-0210">Decarboxylase</keyword>
<dbReference type="Proteomes" id="UP000019140">
    <property type="component" value="Unassembled WGS sequence"/>
</dbReference>
<dbReference type="AlphaFoldDB" id="W4L6J0"/>
<keyword evidence="4" id="KW-0670">Pyruvate</keyword>
<gene>
    <name evidence="6" type="ORF">ETSY2_52255</name>
</gene>
<evidence type="ECO:0000259" key="5">
    <source>
        <dbReference type="Pfam" id="PF12588"/>
    </source>
</evidence>